<dbReference type="Gene3D" id="3.20.20.190">
    <property type="entry name" value="Phosphatidylinositol (PI) phosphodiesterase"/>
    <property type="match status" value="1"/>
</dbReference>
<evidence type="ECO:0000313" key="3">
    <source>
        <dbReference type="Proteomes" id="UP001176059"/>
    </source>
</evidence>
<dbReference type="SUPFAM" id="SSF51695">
    <property type="entry name" value="PLC-like phosphodiesterases"/>
    <property type="match status" value="1"/>
</dbReference>
<organism evidence="2 3">
    <name type="scientific">Lentinula guzmanii</name>
    <dbReference type="NCBI Taxonomy" id="2804957"/>
    <lineage>
        <taxon>Eukaryota</taxon>
        <taxon>Fungi</taxon>
        <taxon>Dikarya</taxon>
        <taxon>Basidiomycota</taxon>
        <taxon>Agaricomycotina</taxon>
        <taxon>Agaricomycetes</taxon>
        <taxon>Agaricomycetidae</taxon>
        <taxon>Agaricales</taxon>
        <taxon>Marasmiineae</taxon>
        <taxon>Omphalotaceae</taxon>
        <taxon>Lentinula</taxon>
    </lineage>
</organism>
<accession>A0AA38JN38</accession>
<dbReference type="InterPro" id="IPR051057">
    <property type="entry name" value="PI-PLC_domain"/>
</dbReference>
<reference evidence="2" key="2">
    <citation type="journal article" date="2023" name="Proc. Natl. Acad. Sci. U.S.A.">
        <title>A global phylogenomic analysis of the shiitake genus Lentinula.</title>
        <authorList>
            <person name="Sierra-Patev S."/>
            <person name="Min B."/>
            <person name="Naranjo-Ortiz M."/>
            <person name="Looney B."/>
            <person name="Konkel Z."/>
            <person name="Slot J.C."/>
            <person name="Sakamoto Y."/>
            <person name="Steenwyk J.L."/>
            <person name="Rokas A."/>
            <person name="Carro J."/>
            <person name="Camarero S."/>
            <person name="Ferreira P."/>
            <person name="Molpeceres G."/>
            <person name="Ruiz-Duenas F.J."/>
            <person name="Serrano A."/>
            <person name="Henrissat B."/>
            <person name="Drula E."/>
            <person name="Hughes K.W."/>
            <person name="Mata J.L."/>
            <person name="Ishikawa N.K."/>
            <person name="Vargas-Isla R."/>
            <person name="Ushijima S."/>
            <person name="Smith C.A."/>
            <person name="Donoghue J."/>
            <person name="Ahrendt S."/>
            <person name="Andreopoulos W."/>
            <person name="He G."/>
            <person name="LaButti K."/>
            <person name="Lipzen A."/>
            <person name="Ng V."/>
            <person name="Riley R."/>
            <person name="Sandor L."/>
            <person name="Barry K."/>
            <person name="Martinez A.T."/>
            <person name="Xiao Y."/>
            <person name="Gibbons J.G."/>
            <person name="Terashima K."/>
            <person name="Grigoriev I.V."/>
            <person name="Hibbett D."/>
        </authorList>
    </citation>
    <scope>NUCLEOTIDE SEQUENCE</scope>
    <source>
        <strain evidence="2">ET3784</strain>
    </source>
</reference>
<feature type="domain" description="Phosphatidylinositol-specific phospholipase C X" evidence="1">
    <location>
        <begin position="315"/>
        <end position="469"/>
    </location>
</feature>
<dbReference type="EMBL" id="JANVFO010000019">
    <property type="protein sequence ID" value="KAJ3733255.1"/>
    <property type="molecule type" value="Genomic_DNA"/>
</dbReference>
<protein>
    <submittedName>
        <fullName evidence="2">PLC-like phosphodiesterase</fullName>
    </submittedName>
</protein>
<dbReference type="InterPro" id="IPR000909">
    <property type="entry name" value="PLipase_C_PInositol-sp_X_dom"/>
</dbReference>
<evidence type="ECO:0000313" key="2">
    <source>
        <dbReference type="EMBL" id="KAJ3733255.1"/>
    </source>
</evidence>
<dbReference type="PANTHER" id="PTHR13593:SF148">
    <property type="entry name" value="PHOSPHATIDYLINOSITOL-SPECIFIC PHOSPHOLIPASE C X DOMAIN-CONTAINING PROTEIN"/>
    <property type="match status" value="1"/>
</dbReference>
<gene>
    <name evidence="2" type="ORF">DFJ43DRAFT_245573</name>
</gene>
<comment type="caution">
    <text evidence="2">The sequence shown here is derived from an EMBL/GenBank/DDBJ whole genome shotgun (WGS) entry which is preliminary data.</text>
</comment>
<dbReference type="GO" id="GO:0008081">
    <property type="term" value="F:phosphoric diester hydrolase activity"/>
    <property type="evidence" value="ECO:0007669"/>
    <property type="project" value="InterPro"/>
</dbReference>
<keyword evidence="3" id="KW-1185">Reference proteome</keyword>
<proteinExistence type="predicted"/>
<name>A0AA38JN38_9AGAR</name>
<dbReference type="AlphaFoldDB" id="A0AA38JN38"/>
<dbReference type="SMART" id="SM00148">
    <property type="entry name" value="PLCXc"/>
    <property type="match status" value="1"/>
</dbReference>
<dbReference type="PROSITE" id="PS50007">
    <property type="entry name" value="PIPLC_X_DOMAIN"/>
    <property type="match status" value="1"/>
</dbReference>
<dbReference type="GO" id="GO:0006629">
    <property type="term" value="P:lipid metabolic process"/>
    <property type="evidence" value="ECO:0007669"/>
    <property type="project" value="InterPro"/>
</dbReference>
<dbReference type="PANTHER" id="PTHR13593">
    <property type="match status" value="1"/>
</dbReference>
<evidence type="ECO:0000259" key="1">
    <source>
        <dbReference type="SMART" id="SM00148"/>
    </source>
</evidence>
<sequence length="630" mass="68714">MSWSENIAPFGRQVQTNHSPAATVHNGSVWIIWSAPGSNTLFYGSSSFDSLPAQWSGPTQMTDMVDGTTLVCDQAPAICDIGGQLQAVFRVQSHLVHYTYDDVSGKWAKQSWPASPVALSGAYLVEYQGQMFCVFRGDKNYITWAFWTPPEGSTPGSWSSSFVDGDTAGDIPTLFVTLDANNVETLNLLWGAHNSSGTILQKTYNPSLSWHWYQPASPPAPAKEKTGGGVTSSTGNYGSYMAFREHGEQAILVSVYQGGVWHASEHTNQAATGNPAVVAFKDNVYCIFAGTGIPSLLLVSRSTTAIHPSYWMSTLDGTKSIAQYTIPGTHDSAAGTFLAKIGNPFGGSQTQTLDIFHQLLNGVRFIDTRLDLLFGTLQCVHGILPLGIAFSTVLTQIYNFLQLHSTETVVISVKREGSVSDSDFWAEVARVIEPGASYWWNYSTQSSGPGYTGLPTLQETRGSIILLRRSDYPFPFGIPVSSWPDNNPHALVSLPKNSAGIVEQVEFQDQYVADRNNALSYDLHVKKITINNFLQYQISINHTSLLGHDLMFNFSSAASRDVGSDNIGYKPEQLASGDGNEGINDYLLDLFQSSSRPPPGIGSIPGIIPMDFPEYPRNELIAAIYMQNFS</sequence>
<reference evidence="2" key="1">
    <citation type="submission" date="2022-08" db="EMBL/GenBank/DDBJ databases">
        <authorList>
            <consortium name="DOE Joint Genome Institute"/>
            <person name="Min B."/>
            <person name="Sierra-Patev S."/>
            <person name="Naranjo-Ortiz M."/>
            <person name="Looney B."/>
            <person name="Konkel Z."/>
            <person name="Slot J.C."/>
            <person name="Sakamoto Y."/>
            <person name="Steenwyk J.L."/>
            <person name="Rokas A."/>
            <person name="Carro J."/>
            <person name="Camarero S."/>
            <person name="Ferreira P."/>
            <person name="Molpeceres G."/>
            <person name="Ruiz-duenas F.J."/>
            <person name="Serrano A."/>
            <person name="Henrissat B."/>
            <person name="Drula E."/>
            <person name="Hughes K.W."/>
            <person name="Mata J.L."/>
            <person name="Ishikawa N.K."/>
            <person name="Vargas-Isla R."/>
            <person name="Ushijima S."/>
            <person name="Smith C.A."/>
            <person name="Ahrendt S."/>
            <person name="Andreopoulos W."/>
            <person name="He G."/>
            <person name="LaButti K."/>
            <person name="Lipzen A."/>
            <person name="Ng V."/>
            <person name="Riley R."/>
            <person name="Sandor L."/>
            <person name="Barry K."/>
            <person name="Martinez A.T."/>
            <person name="Xiao Y."/>
            <person name="Gibbons J.G."/>
            <person name="Terashima K."/>
            <person name="Hibbett D.S."/>
            <person name="Grigoriev I.V."/>
        </authorList>
    </citation>
    <scope>NUCLEOTIDE SEQUENCE</scope>
    <source>
        <strain evidence="2">ET3784</strain>
    </source>
</reference>
<dbReference type="InterPro" id="IPR017946">
    <property type="entry name" value="PLC-like_Pdiesterase_TIM-brl"/>
</dbReference>
<dbReference type="Proteomes" id="UP001176059">
    <property type="component" value="Unassembled WGS sequence"/>
</dbReference>
<dbReference type="Pfam" id="PF00388">
    <property type="entry name" value="PI-PLC-X"/>
    <property type="match status" value="1"/>
</dbReference>